<accession>A0A4Y2JJT9</accession>
<protein>
    <submittedName>
        <fullName evidence="1">Uncharacterized protein</fullName>
    </submittedName>
</protein>
<reference evidence="1 2" key="1">
    <citation type="journal article" date="2019" name="Sci. Rep.">
        <title>Orb-weaving spider Araneus ventricosus genome elucidates the spidroin gene catalogue.</title>
        <authorList>
            <person name="Kono N."/>
            <person name="Nakamura H."/>
            <person name="Ohtoshi R."/>
            <person name="Moran D.A.P."/>
            <person name="Shinohara A."/>
            <person name="Yoshida Y."/>
            <person name="Fujiwara M."/>
            <person name="Mori M."/>
            <person name="Tomita M."/>
            <person name="Arakawa K."/>
        </authorList>
    </citation>
    <scope>NUCLEOTIDE SEQUENCE [LARGE SCALE GENOMIC DNA]</scope>
</reference>
<dbReference type="EMBL" id="BGPR01003614">
    <property type="protein sequence ID" value="GBM90370.1"/>
    <property type="molecule type" value="Genomic_DNA"/>
</dbReference>
<name>A0A4Y2JJT9_ARAVE</name>
<proteinExistence type="predicted"/>
<sequence length="126" mass="14499">MLKGPFDCDMFQALSFHVRNLKTTKSRRSTNETFPNIPDSARKTSQLYSGNPLRMKDLLLKTNIIASKIFPTAFYQLPLTIYLSRQQEGPQTFWSRQKKEKFLNAGSVDVPQRSDCFSATLFIVRS</sequence>
<comment type="caution">
    <text evidence="1">The sequence shown here is derived from an EMBL/GenBank/DDBJ whole genome shotgun (WGS) entry which is preliminary data.</text>
</comment>
<evidence type="ECO:0000313" key="2">
    <source>
        <dbReference type="Proteomes" id="UP000499080"/>
    </source>
</evidence>
<dbReference type="Proteomes" id="UP000499080">
    <property type="component" value="Unassembled WGS sequence"/>
</dbReference>
<gene>
    <name evidence="1" type="ORF">AVEN_175915_1</name>
</gene>
<dbReference type="AlphaFoldDB" id="A0A4Y2JJT9"/>
<evidence type="ECO:0000313" key="1">
    <source>
        <dbReference type="EMBL" id="GBM90370.1"/>
    </source>
</evidence>
<organism evidence="1 2">
    <name type="scientific">Araneus ventricosus</name>
    <name type="common">Orbweaver spider</name>
    <name type="synonym">Epeira ventricosa</name>
    <dbReference type="NCBI Taxonomy" id="182803"/>
    <lineage>
        <taxon>Eukaryota</taxon>
        <taxon>Metazoa</taxon>
        <taxon>Ecdysozoa</taxon>
        <taxon>Arthropoda</taxon>
        <taxon>Chelicerata</taxon>
        <taxon>Arachnida</taxon>
        <taxon>Araneae</taxon>
        <taxon>Araneomorphae</taxon>
        <taxon>Entelegynae</taxon>
        <taxon>Araneoidea</taxon>
        <taxon>Araneidae</taxon>
        <taxon>Araneus</taxon>
    </lineage>
</organism>
<keyword evidence="2" id="KW-1185">Reference proteome</keyword>